<dbReference type="AlphaFoldDB" id="A0A9D7XHK0"/>
<dbReference type="PANTHER" id="PTHR30469">
    <property type="entry name" value="MULTIDRUG RESISTANCE PROTEIN MDTA"/>
    <property type="match status" value="1"/>
</dbReference>
<dbReference type="GO" id="GO:0030313">
    <property type="term" value="C:cell envelope"/>
    <property type="evidence" value="ECO:0007669"/>
    <property type="project" value="UniProtKB-SubCell"/>
</dbReference>
<dbReference type="PROSITE" id="PS51257">
    <property type="entry name" value="PROKAR_LIPOPROTEIN"/>
    <property type="match status" value="1"/>
</dbReference>
<dbReference type="Proteomes" id="UP000808349">
    <property type="component" value="Unassembled WGS sequence"/>
</dbReference>
<dbReference type="GO" id="GO:1990961">
    <property type="term" value="P:xenobiotic detoxification by transmembrane export across the plasma membrane"/>
    <property type="evidence" value="ECO:0007669"/>
    <property type="project" value="InterPro"/>
</dbReference>
<feature type="coiled-coil region" evidence="2">
    <location>
        <begin position="113"/>
        <end position="171"/>
    </location>
</feature>
<evidence type="ECO:0000256" key="2">
    <source>
        <dbReference type="SAM" id="Coils"/>
    </source>
</evidence>
<dbReference type="GO" id="GO:0015562">
    <property type="term" value="F:efflux transmembrane transporter activity"/>
    <property type="evidence" value="ECO:0007669"/>
    <property type="project" value="TreeGrafter"/>
</dbReference>
<dbReference type="EMBL" id="JADKFW010000005">
    <property type="protein sequence ID" value="MBK9717778.1"/>
    <property type="molecule type" value="Genomic_DNA"/>
</dbReference>
<dbReference type="Gene3D" id="6.10.140.1990">
    <property type="match status" value="1"/>
</dbReference>
<dbReference type="PANTHER" id="PTHR30469:SF15">
    <property type="entry name" value="HLYD FAMILY OF SECRETION PROTEINS"/>
    <property type="match status" value="1"/>
</dbReference>
<dbReference type="GO" id="GO:1990281">
    <property type="term" value="C:efflux pump complex"/>
    <property type="evidence" value="ECO:0007669"/>
    <property type="project" value="TreeGrafter"/>
</dbReference>
<evidence type="ECO:0000313" key="4">
    <source>
        <dbReference type="Proteomes" id="UP000808349"/>
    </source>
</evidence>
<gene>
    <name evidence="3" type="ORF">IPO85_09735</name>
</gene>
<sequence>MKHILFSIIIMLLLASCKNKSEQEQQVMLNIKETSTTNYVVGVGKIIPENDIIQLSSPVNGIVQKIYKKENDTVRVGSIILELEHQLEDGKIRLLNNERNTQASQIKVDQAGVAEFETKLNNAKSELLRLENLLSKGAETQQTVDDATTNLKTLIANLKKLEATVNVSKSKWQETKTALNTAQLERDQKIIKSPINGRILELTVLIGGSVSIQESIAQISPEGKTIAICEIDESNADKIFVGQKAWIRSVGSSDTLSTGTIYLTYAFLKKKSLFTDQSGEKEDRRVRTIKMFLNQPDHLLLNARVECVIDISSNSNK</sequence>
<name>A0A9D7XHK0_9BACT</name>
<reference evidence="3 4" key="1">
    <citation type="submission" date="2020-10" db="EMBL/GenBank/DDBJ databases">
        <title>Connecting structure to function with the recovery of over 1000 high-quality activated sludge metagenome-assembled genomes encoding full-length rRNA genes using long-read sequencing.</title>
        <authorList>
            <person name="Singleton C.M."/>
            <person name="Petriglieri F."/>
            <person name="Kristensen J.M."/>
            <person name="Kirkegaard R.H."/>
            <person name="Michaelsen T.Y."/>
            <person name="Andersen M.H."/>
            <person name="Karst S.M."/>
            <person name="Dueholm M.S."/>
            <person name="Nielsen P.H."/>
            <person name="Albertsen M."/>
        </authorList>
    </citation>
    <scope>NUCLEOTIDE SEQUENCE [LARGE SCALE GENOMIC DNA]</scope>
    <source>
        <strain evidence="3">Ribe_18-Q3-R11-54_BAT3C.373</strain>
    </source>
</reference>
<dbReference type="InterPro" id="IPR030190">
    <property type="entry name" value="MacA_alpha-hairpin_sf"/>
</dbReference>
<proteinExistence type="predicted"/>
<evidence type="ECO:0000256" key="1">
    <source>
        <dbReference type="ARBA" id="ARBA00023054"/>
    </source>
</evidence>
<dbReference type="SUPFAM" id="SSF111369">
    <property type="entry name" value="HlyD-like secretion proteins"/>
    <property type="match status" value="1"/>
</dbReference>
<accession>A0A9D7XHK0</accession>
<dbReference type="GO" id="GO:1990195">
    <property type="term" value="C:macrolide transmembrane transporter complex"/>
    <property type="evidence" value="ECO:0007669"/>
    <property type="project" value="InterPro"/>
</dbReference>
<dbReference type="GO" id="GO:0019898">
    <property type="term" value="C:extrinsic component of membrane"/>
    <property type="evidence" value="ECO:0007669"/>
    <property type="project" value="InterPro"/>
</dbReference>
<evidence type="ECO:0000313" key="3">
    <source>
        <dbReference type="EMBL" id="MBK9717778.1"/>
    </source>
</evidence>
<organism evidence="3 4">
    <name type="scientific">Candidatus Defluviibacterium haderslevense</name>
    <dbReference type="NCBI Taxonomy" id="2981993"/>
    <lineage>
        <taxon>Bacteria</taxon>
        <taxon>Pseudomonadati</taxon>
        <taxon>Bacteroidota</taxon>
        <taxon>Saprospiria</taxon>
        <taxon>Saprospirales</taxon>
        <taxon>Saprospiraceae</taxon>
        <taxon>Candidatus Defluviibacterium</taxon>
    </lineage>
</organism>
<keyword evidence="1 2" id="KW-0175">Coiled coil</keyword>
<comment type="caution">
    <text evidence="3">The sequence shown here is derived from an EMBL/GenBank/DDBJ whole genome shotgun (WGS) entry which is preliminary data.</text>
</comment>
<dbReference type="Gene3D" id="2.40.50.100">
    <property type="match status" value="1"/>
</dbReference>
<protein>
    <submittedName>
        <fullName evidence="3">HlyD family efflux transporter periplasmic adaptor subunit</fullName>
    </submittedName>
</protein>